<keyword evidence="9" id="KW-1185">Reference proteome</keyword>
<dbReference type="PANTHER" id="PTHR43725:SF53">
    <property type="entry name" value="UDP-ARABINOSE 4-EPIMERASE 1"/>
    <property type="match status" value="1"/>
</dbReference>
<dbReference type="GO" id="GO:0033499">
    <property type="term" value="P:galactose catabolic process via UDP-galactose, Leloir pathway"/>
    <property type="evidence" value="ECO:0007669"/>
    <property type="project" value="TreeGrafter"/>
</dbReference>
<evidence type="ECO:0000313" key="8">
    <source>
        <dbReference type="EMBL" id="GFH41725.1"/>
    </source>
</evidence>
<organism evidence="8 9">
    <name type="scientific">Pseudolactococcus hodotermopsidis</name>
    <dbReference type="NCBI Taxonomy" id="2709157"/>
    <lineage>
        <taxon>Bacteria</taxon>
        <taxon>Bacillati</taxon>
        <taxon>Bacillota</taxon>
        <taxon>Bacilli</taxon>
        <taxon>Lactobacillales</taxon>
        <taxon>Streptococcaceae</taxon>
        <taxon>Pseudolactococcus</taxon>
    </lineage>
</organism>
<evidence type="ECO:0000259" key="7">
    <source>
        <dbReference type="Pfam" id="PF01370"/>
    </source>
</evidence>
<proteinExistence type="inferred from homology"/>
<dbReference type="Proteomes" id="UP000480303">
    <property type="component" value="Unassembled WGS sequence"/>
</dbReference>
<sequence>MSMQKEKVLLLGANGFLGSHVTDALIAEGFSVRAMDMFSDFKNARFNPSVDIEMVSGNFLNQADVEEAIGGVDYVIHLVTTTNPATAESDPLIDIDTNIRGSVELFQKIVANGKIKKIIYSSSGGTVYGDQDVNHPISELEHTWPVSPYGIGKLTIENYLHYFDKKFVQPYTVFRIANPYGERQPKVRKQGVIPIFMDKILNDEPITVLGDGEMVRDYIYVKDVAQVIAKSLKKELQHSIYNLGSGSGHSVNEIVAEIEKATGKKAKIDYKPAPSTFVNFSVLDNTRCAKEFPEVTLTSLDIGIKHLIREIESE</sequence>
<dbReference type="EMBL" id="BLLI01000004">
    <property type="protein sequence ID" value="GFH41725.1"/>
    <property type="molecule type" value="Genomic_DNA"/>
</dbReference>
<dbReference type="PANTHER" id="PTHR43725">
    <property type="entry name" value="UDP-GLUCOSE 4-EPIMERASE"/>
    <property type="match status" value="1"/>
</dbReference>
<protein>
    <recommendedName>
        <fullName evidence="3">UDP-glucose 4-epimerase</fullName>
    </recommendedName>
    <alternativeName>
        <fullName evidence="6">Galactowaldenase</fullName>
    </alternativeName>
    <alternativeName>
        <fullName evidence="5">UDP-galactose 4-epimerase</fullName>
    </alternativeName>
</protein>
<evidence type="ECO:0000256" key="1">
    <source>
        <dbReference type="ARBA" id="ARBA00004947"/>
    </source>
</evidence>
<feature type="domain" description="NAD-dependent epimerase/dehydratase" evidence="7">
    <location>
        <begin position="8"/>
        <end position="244"/>
    </location>
</feature>
<evidence type="ECO:0000256" key="3">
    <source>
        <dbReference type="ARBA" id="ARBA00018569"/>
    </source>
</evidence>
<accession>A0A6A0BAQ2</accession>
<reference evidence="8 9" key="1">
    <citation type="submission" date="2020-02" db="EMBL/GenBank/DDBJ databases">
        <title>Draft genome sequence of Lactococcus sp. Hs30E4-3.</title>
        <authorList>
            <person name="Noda S."/>
            <person name="Yuki M."/>
            <person name="Ohkuma M."/>
        </authorList>
    </citation>
    <scope>NUCLEOTIDE SEQUENCE [LARGE SCALE GENOMIC DNA]</scope>
    <source>
        <strain evidence="8 9">Hs30E4-3</strain>
    </source>
</reference>
<dbReference type="InterPro" id="IPR036291">
    <property type="entry name" value="NAD(P)-bd_dom_sf"/>
</dbReference>
<dbReference type="AlphaFoldDB" id="A0A6A0BAQ2"/>
<dbReference type="InterPro" id="IPR001509">
    <property type="entry name" value="Epimerase_deHydtase"/>
</dbReference>
<keyword evidence="4" id="KW-0299">Galactose metabolism</keyword>
<evidence type="ECO:0000256" key="6">
    <source>
        <dbReference type="ARBA" id="ARBA00033067"/>
    </source>
</evidence>
<evidence type="ECO:0000256" key="4">
    <source>
        <dbReference type="ARBA" id="ARBA00023144"/>
    </source>
</evidence>
<gene>
    <name evidence="8" type="ORF">Hs30E_02760</name>
</gene>
<evidence type="ECO:0000256" key="5">
    <source>
        <dbReference type="ARBA" id="ARBA00031367"/>
    </source>
</evidence>
<keyword evidence="4" id="KW-0119">Carbohydrate metabolism</keyword>
<comment type="similarity">
    <text evidence="2">Belongs to the NAD(P)-dependent epimerase/dehydratase family.</text>
</comment>
<evidence type="ECO:0000256" key="2">
    <source>
        <dbReference type="ARBA" id="ARBA00007637"/>
    </source>
</evidence>
<dbReference type="Gene3D" id="3.40.50.720">
    <property type="entry name" value="NAD(P)-binding Rossmann-like Domain"/>
    <property type="match status" value="1"/>
</dbReference>
<dbReference type="SUPFAM" id="SSF51735">
    <property type="entry name" value="NAD(P)-binding Rossmann-fold domains"/>
    <property type="match status" value="1"/>
</dbReference>
<dbReference type="Pfam" id="PF01370">
    <property type="entry name" value="Epimerase"/>
    <property type="match status" value="1"/>
</dbReference>
<comment type="caution">
    <text evidence="8">The sequence shown here is derived from an EMBL/GenBank/DDBJ whole genome shotgun (WGS) entry which is preliminary data.</text>
</comment>
<evidence type="ECO:0000313" key="9">
    <source>
        <dbReference type="Proteomes" id="UP000480303"/>
    </source>
</evidence>
<name>A0A6A0BAQ2_9LACT</name>
<dbReference type="Gene3D" id="3.90.25.10">
    <property type="entry name" value="UDP-galactose 4-epimerase, domain 1"/>
    <property type="match status" value="1"/>
</dbReference>
<comment type="pathway">
    <text evidence="1">Carbohydrate metabolism; galactose metabolism.</text>
</comment>